<keyword evidence="8 11" id="KW-0067">ATP-binding</keyword>
<dbReference type="Pfam" id="PF00270">
    <property type="entry name" value="DEAD"/>
    <property type="match status" value="1"/>
</dbReference>
<keyword evidence="4 11" id="KW-0547">Nucleotide-binding</keyword>
<evidence type="ECO:0000256" key="2">
    <source>
        <dbReference type="ARBA" id="ARBA00022705"/>
    </source>
</evidence>
<evidence type="ECO:0000256" key="8">
    <source>
        <dbReference type="ARBA" id="ARBA00022840"/>
    </source>
</evidence>
<dbReference type="PANTHER" id="PTHR30580:SF0">
    <property type="entry name" value="PRIMOSOMAL PROTEIN N"/>
    <property type="match status" value="1"/>
</dbReference>
<dbReference type="Pfam" id="PF18074">
    <property type="entry name" value="PriA_C"/>
    <property type="match status" value="1"/>
</dbReference>
<keyword evidence="10 11" id="KW-0413">Isomerase</keyword>
<proteinExistence type="inferred from homology"/>
<comment type="caution">
    <text evidence="13">The sequence shown here is derived from an EMBL/GenBank/DDBJ whole genome shotgun (WGS) entry which is preliminary data.</text>
</comment>
<evidence type="ECO:0000256" key="1">
    <source>
        <dbReference type="ARBA" id="ARBA00022515"/>
    </source>
</evidence>
<dbReference type="InterPro" id="IPR041236">
    <property type="entry name" value="PriA_C"/>
</dbReference>
<keyword evidence="6 11" id="KW-0347">Helicase</keyword>
<dbReference type="Pfam" id="PF17764">
    <property type="entry name" value="PriA_3primeBD"/>
    <property type="match status" value="1"/>
</dbReference>
<dbReference type="Proteomes" id="UP000076167">
    <property type="component" value="Unassembled WGS sequence"/>
</dbReference>
<evidence type="ECO:0000259" key="12">
    <source>
        <dbReference type="PROSITE" id="PS51192"/>
    </source>
</evidence>
<dbReference type="EC" id="5.6.2.4" evidence="11"/>
<evidence type="ECO:0000256" key="6">
    <source>
        <dbReference type="ARBA" id="ARBA00022806"/>
    </source>
</evidence>
<feature type="binding site" evidence="11">
    <location>
        <position position="465"/>
    </location>
    <ligand>
        <name>Zn(2+)</name>
        <dbReference type="ChEBI" id="CHEBI:29105"/>
        <label>1</label>
    </ligand>
</feature>
<dbReference type="Pfam" id="PF18319">
    <property type="entry name" value="Zn_ribbon_PriA"/>
    <property type="match status" value="1"/>
</dbReference>
<feature type="binding site" evidence="11">
    <location>
        <position position="471"/>
    </location>
    <ligand>
        <name>Zn(2+)</name>
        <dbReference type="ChEBI" id="CHEBI:29105"/>
        <label>2</label>
    </ligand>
</feature>
<dbReference type="InterPro" id="IPR011545">
    <property type="entry name" value="DEAD/DEAH_box_helicase_dom"/>
</dbReference>
<dbReference type="InterPro" id="IPR041222">
    <property type="entry name" value="PriA_3primeBD"/>
</dbReference>
<keyword evidence="14" id="KW-1185">Reference proteome</keyword>
<feature type="binding site" evidence="11">
    <location>
        <position position="462"/>
    </location>
    <ligand>
        <name>Zn(2+)</name>
        <dbReference type="ChEBI" id="CHEBI:29105"/>
        <label>1</label>
    </ligand>
</feature>
<dbReference type="NCBIfam" id="TIGR00595">
    <property type="entry name" value="priA"/>
    <property type="match status" value="1"/>
</dbReference>
<dbReference type="Gene3D" id="3.40.1440.60">
    <property type="entry name" value="PriA, 3(prime) DNA-binding domain"/>
    <property type="match status" value="1"/>
</dbReference>
<feature type="binding site" evidence="11">
    <location>
        <position position="505"/>
    </location>
    <ligand>
        <name>Zn(2+)</name>
        <dbReference type="ChEBI" id="CHEBI:29105"/>
        <label>1</label>
    </ligand>
</feature>
<dbReference type="InterPro" id="IPR042115">
    <property type="entry name" value="PriA_3primeBD_sf"/>
</dbReference>
<dbReference type="InterPro" id="IPR005259">
    <property type="entry name" value="PriA"/>
</dbReference>
<organism evidence="13 14">
    <name type="scientific">Thalassospira xiamenensis</name>
    <dbReference type="NCBI Taxonomy" id="220697"/>
    <lineage>
        <taxon>Bacteria</taxon>
        <taxon>Pseudomonadati</taxon>
        <taxon>Pseudomonadota</taxon>
        <taxon>Alphaproteobacteria</taxon>
        <taxon>Rhodospirillales</taxon>
        <taxon>Thalassospiraceae</taxon>
        <taxon>Thalassospira</taxon>
    </lineage>
</organism>
<keyword evidence="7 11" id="KW-0862">Zinc</keyword>
<dbReference type="NCBIfam" id="NF004070">
    <property type="entry name" value="PRK05580.2-2"/>
    <property type="match status" value="1"/>
</dbReference>
<feature type="binding site" evidence="11">
    <location>
        <position position="502"/>
    </location>
    <ligand>
        <name>Zn(2+)</name>
        <dbReference type="ChEBI" id="CHEBI:29105"/>
        <label>1</label>
    </ligand>
</feature>
<sequence length="753" mass="82197">MSAAKAISGNLFGDDPAFQVTTRQVTGETISVLPPLPLAGPYDYLVPEGLSVQPGDFVEIPLGRQTQRGVVWGKARGDVDPAKLREIYGVLQAPPMADVTRKFVDWVSAYTMAPQGAVLRMAMSVADALEPPKPIFRFTLADPAEGEGDGESSLRMTPPRKRVMAFLRDNPPMEQADIMRETGAGASVIKGLVEAGVVRRLMVTPPSPFDDPDLDIARPHLSDAQERAADMLCAKVAGDGFSVTLLDGVTGSGKTEVYFEAIRTALEAGRQVVVLLPEIALSAQWLQRFRDRFGVEPALWHSEVGQARRRDTWRAVADGSAKLVVGARSALFLPYANLGLIVVDEEHEHAFKQEDGVIYHARDMAVARAHLGGIPAILASATPSLETLANVEAGRYERVELSERHGMAVLPSVEIVDIRQDRPERQRWITPTLKRRLAETFAAGEQAMLFLNRRGYAPLTLCRACGHRFQCPNCTAWLVEHRAWGKLQCHHCGYQAKAPDSCPACGAEEKLAACGPGVERLYEEAVETFPQIRIEVATSDNIAGPKAAAELVNRVHNHEVDLLIGTQILAKGYHFPMLTFVGVVDADLGLAGGDLRAAERSYQLMTQVAGRAGRGERPGTVLLQTADPSNRVIKAIAAGDRDAFNEVELSQRMTHGMPPHGRLAALIISGKKENEVDEAAWRIGRAAPRGDGIVVLGPAPAPLSLLRGRYRRRFLIRADKQVRLQAMIHDWLSKVKTPGSVRVQIDIDPYSFM</sequence>
<dbReference type="RefSeq" id="WP_063093652.1">
    <property type="nucleotide sequence ID" value="NZ_DFMA01000012.1"/>
</dbReference>
<comment type="catalytic activity">
    <reaction evidence="11">
        <text>ATP + H2O = ADP + phosphate + H(+)</text>
        <dbReference type="Rhea" id="RHEA:13065"/>
        <dbReference type="ChEBI" id="CHEBI:15377"/>
        <dbReference type="ChEBI" id="CHEBI:15378"/>
        <dbReference type="ChEBI" id="CHEBI:30616"/>
        <dbReference type="ChEBI" id="CHEBI:43474"/>
        <dbReference type="ChEBI" id="CHEBI:456216"/>
        <dbReference type="EC" id="5.6.2.4"/>
    </reaction>
</comment>
<evidence type="ECO:0000256" key="9">
    <source>
        <dbReference type="ARBA" id="ARBA00023125"/>
    </source>
</evidence>
<dbReference type="SMART" id="SM00487">
    <property type="entry name" value="DEXDc"/>
    <property type="match status" value="1"/>
</dbReference>
<keyword evidence="3 11" id="KW-0479">Metal-binding</keyword>
<feature type="binding site" evidence="11">
    <location>
        <position position="489"/>
    </location>
    <ligand>
        <name>Zn(2+)</name>
        <dbReference type="ChEBI" id="CHEBI:29105"/>
        <label>2</label>
    </ligand>
</feature>
<comment type="catalytic activity">
    <reaction evidence="11">
        <text>Couples ATP hydrolysis with the unwinding of duplex DNA by translocating in the 3'-5' direction.</text>
        <dbReference type="EC" id="5.6.2.4"/>
    </reaction>
</comment>
<evidence type="ECO:0000313" key="14">
    <source>
        <dbReference type="Proteomes" id="UP000076167"/>
    </source>
</evidence>
<evidence type="ECO:0000313" key="13">
    <source>
        <dbReference type="EMBL" id="KZD03622.1"/>
    </source>
</evidence>
<feature type="binding site" evidence="11">
    <location>
        <position position="474"/>
    </location>
    <ligand>
        <name>Zn(2+)</name>
        <dbReference type="ChEBI" id="CHEBI:29105"/>
        <label>2</label>
    </ligand>
</feature>
<name>A0ABR5Y2V0_9PROT</name>
<dbReference type="PROSITE" id="PS51192">
    <property type="entry name" value="HELICASE_ATP_BIND_1"/>
    <property type="match status" value="1"/>
</dbReference>
<dbReference type="PANTHER" id="PTHR30580">
    <property type="entry name" value="PRIMOSOMAL PROTEIN N"/>
    <property type="match status" value="1"/>
</dbReference>
<gene>
    <name evidence="11" type="primary">priA</name>
    <name evidence="13" type="ORF">AUP40_01135</name>
</gene>
<accession>A0ABR5Y2V0</accession>
<comment type="similarity">
    <text evidence="11">Belongs to the helicase family. PriA subfamily.</text>
</comment>
<evidence type="ECO:0000256" key="5">
    <source>
        <dbReference type="ARBA" id="ARBA00022801"/>
    </source>
</evidence>
<protein>
    <recommendedName>
        <fullName evidence="11">Replication restart protein PriA</fullName>
    </recommendedName>
    <alternativeName>
        <fullName evidence="11">ATP-dependent DNA helicase PriA</fullName>
        <ecNumber evidence="11">5.6.2.4</ecNumber>
    </alternativeName>
    <alternativeName>
        <fullName evidence="11">DNA 3'-5' helicase PriA</fullName>
    </alternativeName>
</protein>
<keyword evidence="2 11" id="KW-0235">DNA replication</keyword>
<evidence type="ECO:0000256" key="7">
    <source>
        <dbReference type="ARBA" id="ARBA00022833"/>
    </source>
</evidence>
<dbReference type="InterPro" id="IPR040498">
    <property type="entry name" value="PriA_CRR"/>
</dbReference>
<reference evidence="13 14" key="1">
    <citation type="submission" date="2015-12" db="EMBL/GenBank/DDBJ databases">
        <title>Genome sequence of Thalassospira xiamenensis MCCC 1A03005.</title>
        <authorList>
            <person name="Lu L."/>
            <person name="Lai Q."/>
            <person name="Shao Z."/>
            <person name="Qian P."/>
        </authorList>
    </citation>
    <scope>NUCLEOTIDE SEQUENCE [LARGE SCALE GENOMIC DNA]</scope>
    <source>
        <strain evidence="13 14">MCCC 1A03005</strain>
    </source>
</reference>
<keyword evidence="5 11" id="KW-0378">Hydrolase</keyword>
<dbReference type="HAMAP" id="MF_00983">
    <property type="entry name" value="PriA"/>
    <property type="match status" value="1"/>
</dbReference>
<dbReference type="Gene3D" id="3.40.50.300">
    <property type="entry name" value="P-loop containing nucleotide triphosphate hydrolases"/>
    <property type="match status" value="2"/>
</dbReference>
<evidence type="ECO:0000256" key="3">
    <source>
        <dbReference type="ARBA" id="ARBA00022723"/>
    </source>
</evidence>
<dbReference type="InterPro" id="IPR027417">
    <property type="entry name" value="P-loop_NTPase"/>
</dbReference>
<dbReference type="SUPFAM" id="SSF52540">
    <property type="entry name" value="P-loop containing nucleoside triphosphate hydrolases"/>
    <property type="match status" value="2"/>
</dbReference>
<comment type="cofactor">
    <cofactor evidence="11">
        <name>Zn(2+)</name>
        <dbReference type="ChEBI" id="CHEBI:29105"/>
    </cofactor>
    <text evidence="11">Binds 2 zinc ions per subunit.</text>
</comment>
<comment type="subunit">
    <text evidence="11">Component of the replication restart primosome.</text>
</comment>
<keyword evidence="1 11" id="KW-0639">Primosome</keyword>
<dbReference type="CDD" id="cd17929">
    <property type="entry name" value="DEXHc_priA"/>
    <property type="match status" value="1"/>
</dbReference>
<evidence type="ECO:0000256" key="11">
    <source>
        <dbReference type="HAMAP-Rule" id="MF_00983"/>
    </source>
</evidence>
<keyword evidence="9 11" id="KW-0238">DNA-binding</keyword>
<feature type="binding site" evidence="11">
    <location>
        <position position="492"/>
    </location>
    <ligand>
        <name>Zn(2+)</name>
        <dbReference type="ChEBI" id="CHEBI:29105"/>
        <label>2</label>
    </ligand>
</feature>
<evidence type="ECO:0000256" key="4">
    <source>
        <dbReference type="ARBA" id="ARBA00022741"/>
    </source>
</evidence>
<feature type="domain" description="Helicase ATP-binding" evidence="12">
    <location>
        <begin position="235"/>
        <end position="401"/>
    </location>
</feature>
<dbReference type="InterPro" id="IPR014001">
    <property type="entry name" value="Helicase_ATP-bd"/>
</dbReference>
<comment type="function">
    <text evidence="11">Initiates the restart of stalled replication forks, which reloads the replicative helicase on sites other than the origin of replication. Recognizes and binds to abandoned replication forks and remodels them to uncover a helicase loading site. Promotes assembly of the primosome at these replication forks.</text>
</comment>
<dbReference type="EMBL" id="LPXL01000023">
    <property type="protein sequence ID" value="KZD03622.1"/>
    <property type="molecule type" value="Genomic_DNA"/>
</dbReference>
<evidence type="ECO:0000256" key="10">
    <source>
        <dbReference type="ARBA" id="ARBA00023235"/>
    </source>
</evidence>